<evidence type="ECO:0000313" key="11">
    <source>
        <dbReference type="EnsemblMetazoa" id="PPA07289.1"/>
    </source>
</evidence>
<dbReference type="GO" id="GO:0022857">
    <property type="term" value="F:transmembrane transporter activity"/>
    <property type="evidence" value="ECO:0007669"/>
    <property type="project" value="InterPro"/>
</dbReference>
<dbReference type="GO" id="GO:0051015">
    <property type="term" value="F:actin filament binding"/>
    <property type="evidence" value="ECO:0000318"/>
    <property type="project" value="GO_Central"/>
</dbReference>
<dbReference type="InterPro" id="IPR007122">
    <property type="entry name" value="Villin/Gelsolin"/>
</dbReference>
<accession>A0A8R1YC43</accession>
<accession>A0A2A6CB98</accession>
<comment type="subcellular location">
    <subcellularLocation>
        <location evidence="1">Membrane</location>
        <topology evidence="1">Multi-pass membrane protein</topology>
    </subcellularLocation>
</comment>
<dbReference type="GO" id="GO:0016020">
    <property type="term" value="C:membrane"/>
    <property type="evidence" value="ECO:0007669"/>
    <property type="project" value="UniProtKB-SubCell"/>
</dbReference>
<dbReference type="InterPro" id="IPR007123">
    <property type="entry name" value="Gelsolin-like_dom"/>
</dbReference>
<dbReference type="PROSITE" id="PS50850">
    <property type="entry name" value="MFS"/>
    <property type="match status" value="1"/>
</dbReference>
<protein>
    <submittedName>
        <fullName evidence="11">Gsnl-1</fullName>
    </submittedName>
</protein>
<dbReference type="GO" id="GO:0008154">
    <property type="term" value="P:actin polymerization or depolymerization"/>
    <property type="evidence" value="ECO:0000318"/>
    <property type="project" value="GO_Central"/>
</dbReference>
<dbReference type="InterPro" id="IPR036259">
    <property type="entry name" value="MFS_trans_sf"/>
</dbReference>
<evidence type="ECO:0000256" key="5">
    <source>
        <dbReference type="ARBA" id="ARBA00022692"/>
    </source>
</evidence>
<dbReference type="Gene3D" id="1.20.1250.20">
    <property type="entry name" value="MFS general substrate transporter like domains"/>
    <property type="match status" value="2"/>
</dbReference>
<keyword evidence="4" id="KW-0117">Actin capping</keyword>
<keyword evidence="12" id="KW-1185">Reference proteome</keyword>
<dbReference type="GO" id="GO:0051014">
    <property type="term" value="P:actin filament severing"/>
    <property type="evidence" value="ECO:0000318"/>
    <property type="project" value="GO_Central"/>
</dbReference>
<proteinExistence type="inferred from homology"/>
<gene>
    <name evidence="11" type="primary">WBGene00096843</name>
</gene>
<dbReference type="Pfam" id="PF07690">
    <property type="entry name" value="MFS_1"/>
    <property type="match status" value="1"/>
</dbReference>
<dbReference type="InterPro" id="IPR044770">
    <property type="entry name" value="MFS_spinster-like"/>
</dbReference>
<keyword evidence="6" id="KW-0677">Repeat</keyword>
<dbReference type="PANTHER" id="PTHR11977">
    <property type="entry name" value="VILLIN"/>
    <property type="match status" value="1"/>
</dbReference>
<evidence type="ECO:0000256" key="2">
    <source>
        <dbReference type="ARBA" id="ARBA00008418"/>
    </source>
</evidence>
<dbReference type="InterPro" id="IPR011701">
    <property type="entry name" value="MFS"/>
</dbReference>
<evidence type="ECO:0000256" key="7">
    <source>
        <dbReference type="ARBA" id="ARBA00022989"/>
    </source>
</evidence>
<comment type="similarity">
    <text evidence="2">Belongs to the villin/gelsolin family.</text>
</comment>
<keyword evidence="5" id="KW-0812">Transmembrane</keyword>
<evidence type="ECO:0000256" key="3">
    <source>
        <dbReference type="ARBA" id="ARBA00022448"/>
    </source>
</evidence>
<evidence type="ECO:0000256" key="9">
    <source>
        <dbReference type="ARBA" id="ARBA00023203"/>
    </source>
</evidence>
<organism evidence="11 12">
    <name type="scientific">Pristionchus pacificus</name>
    <name type="common">Parasitic nematode worm</name>
    <dbReference type="NCBI Taxonomy" id="54126"/>
    <lineage>
        <taxon>Eukaryota</taxon>
        <taxon>Metazoa</taxon>
        <taxon>Ecdysozoa</taxon>
        <taxon>Nematoda</taxon>
        <taxon>Chromadorea</taxon>
        <taxon>Rhabditida</taxon>
        <taxon>Rhabditina</taxon>
        <taxon>Diplogasteromorpha</taxon>
        <taxon>Diplogasteroidea</taxon>
        <taxon>Neodiplogasteridae</taxon>
        <taxon>Pristionchus</taxon>
    </lineage>
</organism>
<reference evidence="11" key="2">
    <citation type="submission" date="2022-06" db="UniProtKB">
        <authorList>
            <consortium name="EnsemblMetazoa"/>
        </authorList>
    </citation>
    <scope>IDENTIFICATION</scope>
    <source>
        <strain evidence="11">PS312</strain>
    </source>
</reference>
<dbReference type="InterPro" id="IPR029006">
    <property type="entry name" value="ADF-H/Gelsolin-like_dom_sf"/>
</dbReference>
<dbReference type="PANTHER" id="PTHR11977:SF123">
    <property type="entry name" value="GELSOLIN"/>
    <property type="match status" value="1"/>
</dbReference>
<dbReference type="Gene3D" id="3.40.20.10">
    <property type="entry name" value="Severin"/>
    <property type="match status" value="4"/>
</dbReference>
<dbReference type="GO" id="GO:0051016">
    <property type="term" value="P:barbed-end actin filament capping"/>
    <property type="evidence" value="ECO:0000318"/>
    <property type="project" value="GO_Central"/>
</dbReference>
<dbReference type="CDD" id="cd11291">
    <property type="entry name" value="gelsolin_S6_like"/>
    <property type="match status" value="1"/>
</dbReference>
<dbReference type="FunFam" id="3.40.20.10:FF:000005">
    <property type="entry name" value="Gelsolin"/>
    <property type="match status" value="1"/>
</dbReference>
<dbReference type="GO" id="GO:0015629">
    <property type="term" value="C:actin cytoskeleton"/>
    <property type="evidence" value="ECO:0000318"/>
    <property type="project" value="GO_Central"/>
</dbReference>
<dbReference type="InterPro" id="IPR020846">
    <property type="entry name" value="MFS_dom"/>
</dbReference>
<evidence type="ECO:0000256" key="10">
    <source>
        <dbReference type="ARBA" id="ARBA00024338"/>
    </source>
</evidence>
<dbReference type="AlphaFoldDB" id="A0A2A6CB98"/>
<dbReference type="SUPFAM" id="SSF103473">
    <property type="entry name" value="MFS general substrate transporter"/>
    <property type="match status" value="1"/>
</dbReference>
<evidence type="ECO:0000256" key="8">
    <source>
        <dbReference type="ARBA" id="ARBA00023136"/>
    </source>
</evidence>
<dbReference type="Proteomes" id="UP000005239">
    <property type="component" value="Unassembled WGS sequence"/>
</dbReference>
<reference evidence="12" key="1">
    <citation type="journal article" date="2008" name="Nat. Genet.">
        <title>The Pristionchus pacificus genome provides a unique perspective on nematode lifestyle and parasitism.</title>
        <authorList>
            <person name="Dieterich C."/>
            <person name="Clifton S.W."/>
            <person name="Schuster L.N."/>
            <person name="Chinwalla A."/>
            <person name="Delehaunty K."/>
            <person name="Dinkelacker I."/>
            <person name="Fulton L."/>
            <person name="Fulton R."/>
            <person name="Godfrey J."/>
            <person name="Minx P."/>
            <person name="Mitreva M."/>
            <person name="Roeseler W."/>
            <person name="Tian H."/>
            <person name="Witte H."/>
            <person name="Yang S.P."/>
            <person name="Wilson R.K."/>
            <person name="Sommer R.J."/>
        </authorList>
    </citation>
    <scope>NUCLEOTIDE SEQUENCE [LARGE SCALE GENOMIC DNA]</scope>
    <source>
        <strain evidence="12">PS312</strain>
    </source>
</reference>
<keyword evidence="3" id="KW-0813">Transport</keyword>
<evidence type="ECO:0000256" key="4">
    <source>
        <dbReference type="ARBA" id="ARBA00022467"/>
    </source>
</evidence>
<evidence type="ECO:0000256" key="1">
    <source>
        <dbReference type="ARBA" id="ARBA00004141"/>
    </source>
</evidence>
<keyword evidence="9" id="KW-0009">Actin-binding</keyword>
<dbReference type="CDD" id="cd17328">
    <property type="entry name" value="MFS_spinster_like"/>
    <property type="match status" value="1"/>
</dbReference>
<dbReference type="SUPFAM" id="SSF55753">
    <property type="entry name" value="Actin depolymerizing proteins"/>
    <property type="match status" value="4"/>
</dbReference>
<dbReference type="SMART" id="SM00262">
    <property type="entry name" value="GEL"/>
    <property type="match status" value="4"/>
</dbReference>
<dbReference type="GO" id="GO:0005737">
    <property type="term" value="C:cytoplasm"/>
    <property type="evidence" value="ECO:0000318"/>
    <property type="project" value="GO_Central"/>
</dbReference>
<evidence type="ECO:0000256" key="6">
    <source>
        <dbReference type="ARBA" id="ARBA00022737"/>
    </source>
</evidence>
<name>A0A2A6CB98_PRIPA</name>
<dbReference type="EnsemblMetazoa" id="PPA07289.1">
    <property type="protein sequence ID" value="PPA07289.1"/>
    <property type="gene ID" value="WBGene00096843"/>
</dbReference>
<sequence>IRDILIFVFPFISSFIFIHRLFHLHERMAASVKEGGGNTRGDYAVFAILFFTNILNYVDRYTMAGVLTGIQQDFSIDDAHAGLLQTAFITALAIGSPLFGYLGDRYNRKLLIIIGLSIWTASVLGSSFIPKTSFVGFITMRAFFGFGQAAYVTISPSLIADTFNGERRALMLMLYYFAIPVGSGLGFIVGSKVASVANDWRWGIRAPSFLDAICLVLLIFFVHDRQVPAAEHEIVIEGRATERSSYKNDLLSLAKNATFMTSTFAYTAVVFVTGTLSWWIPSAMQHVQAMTKNLTSTKDLDPNDKARTTFIFGIITIISGFSGVAAGSVLSNLLSSGKWCFSYCRTPRSDPIICAVGTLIGVPSLFAVMQLIPINMYVAEVFMFVCITGLCFIWATNVNLYISVVAPNKRNTANGIQILLSHVLGDGSGPYIIGVISDAIRGPDDHSPGGNWSSLSKAFYVANAILIPAVILFTIAAITYPRDRTAFLRSTNGSMVEIAELATTAENGGATNKVTPSDKTRIPVKLTMTDPALTSSPPRSPPINEKTAIGDQTLIIYIRMVSTMEGSLDPMLYNVGKEEGLCVWRKFKLEKIAPSHHGIFYDGDSYIVLNTKDGADAWDVHFWLGQNASIDEMGTAAIKAVEIDQALDGFPVQYREVQGHESPLFLSYFKKNFRYETGGHDSGFHTVEDILKDFQPKLYRCKGKRNVRCTEVRISRLSLNLGDVFILDVGKEIYVWMPPQSGRLERIRGMERAKNIAETERQNQSKVMKIGTNATNSGSISEGRKVNDASGEAQVTKIAQGDEVKQSLLDSKDAFILDAVNGGIYVWVGKGCTVEERSRAFQWGQTYLYVSNLPSWTTVTRVLESVEPQMFTQWFDDWHGAKKKAEFVPRLFQCSNETGKLVIEEIAGYEQEDLDGDDVMVLDALNIIYVWVGAGANKEEKKEAEKTAQGYLNNSEVKRHKKTVIETVFQGEETPTFKKFFPAWDEKMFKNSARSAANMRKLLFN</sequence>
<comment type="similarity">
    <text evidence="10">Belongs to the major facilitator superfamily. Spinster (TC 2.A.1.49) family.</text>
</comment>
<dbReference type="Pfam" id="PF00626">
    <property type="entry name" value="Gelsolin"/>
    <property type="match status" value="4"/>
</dbReference>
<dbReference type="CDD" id="cd11292">
    <property type="entry name" value="gelsolin_S3_like"/>
    <property type="match status" value="1"/>
</dbReference>
<dbReference type="GO" id="GO:0005546">
    <property type="term" value="F:phosphatidylinositol-4,5-bisphosphate binding"/>
    <property type="evidence" value="ECO:0000318"/>
    <property type="project" value="GO_Central"/>
</dbReference>
<dbReference type="CDD" id="cd11290">
    <property type="entry name" value="gelsolin_S1_like"/>
    <property type="match status" value="1"/>
</dbReference>
<keyword evidence="7" id="KW-1133">Transmembrane helix</keyword>
<dbReference type="PRINTS" id="PR00597">
    <property type="entry name" value="GELSOLIN"/>
</dbReference>
<evidence type="ECO:0000313" key="12">
    <source>
        <dbReference type="Proteomes" id="UP000005239"/>
    </source>
</evidence>
<keyword evidence="8" id="KW-0472">Membrane</keyword>